<dbReference type="eggNOG" id="KOG3460">
    <property type="taxonomic scope" value="Eukaryota"/>
</dbReference>
<dbReference type="GO" id="GO:0003723">
    <property type="term" value="F:RNA binding"/>
    <property type="evidence" value="ECO:0007669"/>
    <property type="project" value="InterPro"/>
</dbReference>
<dbReference type="PANTHER" id="PTHR13110">
    <property type="entry name" value="U6 SNRNA-ASSOCIATED SM-LIKE PROTEIN LSM3"/>
    <property type="match status" value="1"/>
</dbReference>
<proteinExistence type="predicted"/>
<organism evidence="2 3">
    <name type="scientific">Brassica oleracea var. oleracea</name>
    <dbReference type="NCBI Taxonomy" id="109376"/>
    <lineage>
        <taxon>Eukaryota</taxon>
        <taxon>Viridiplantae</taxon>
        <taxon>Streptophyta</taxon>
        <taxon>Embryophyta</taxon>
        <taxon>Tracheophyta</taxon>
        <taxon>Spermatophyta</taxon>
        <taxon>Magnoliopsida</taxon>
        <taxon>eudicotyledons</taxon>
        <taxon>Gunneridae</taxon>
        <taxon>Pentapetalae</taxon>
        <taxon>rosids</taxon>
        <taxon>malvids</taxon>
        <taxon>Brassicales</taxon>
        <taxon>Brassicaceae</taxon>
        <taxon>Brassiceae</taxon>
        <taxon>Brassica</taxon>
    </lineage>
</organism>
<name>A0A0D3CC00_BRAOL</name>
<feature type="transmembrane region" description="Helical" evidence="1">
    <location>
        <begin position="65"/>
        <end position="88"/>
    </location>
</feature>
<dbReference type="Gramene" id="Bo5g033070.1">
    <property type="protein sequence ID" value="Bo5g033070.1"/>
    <property type="gene ID" value="Bo5g033070"/>
</dbReference>
<keyword evidence="1" id="KW-1133">Transmembrane helix</keyword>
<dbReference type="Gene3D" id="2.30.30.100">
    <property type="match status" value="1"/>
</dbReference>
<dbReference type="EnsemblPlants" id="Bo5g033070.1">
    <property type="protein sequence ID" value="Bo5g033070.1"/>
    <property type="gene ID" value="Bo5g033070"/>
</dbReference>
<dbReference type="STRING" id="109376.A0A0D3CC00"/>
<evidence type="ECO:0008006" key="4">
    <source>
        <dbReference type="Google" id="ProtNLM"/>
    </source>
</evidence>
<dbReference type="HOGENOM" id="CLU_076902_5_2_1"/>
<accession>A0A0D3CC00</accession>
<keyword evidence="3" id="KW-1185">Reference proteome</keyword>
<reference evidence="2" key="2">
    <citation type="submission" date="2015-03" db="UniProtKB">
        <authorList>
            <consortium name="EnsemblPlants"/>
        </authorList>
    </citation>
    <scope>IDENTIFICATION</scope>
</reference>
<dbReference type="InterPro" id="IPR040002">
    <property type="entry name" value="Sm-like_LSM3"/>
</dbReference>
<sequence length="90" mass="10664">MSVEEDATVREPLDLIRLSIEERIYAFDQHLNMILGDVEEVITTVEIDDETYEEIVRVCHFPKSYYQSVITLVDLIILVFLFSDTFWFKD</sequence>
<evidence type="ECO:0000313" key="3">
    <source>
        <dbReference type="Proteomes" id="UP000032141"/>
    </source>
</evidence>
<dbReference type="OMA" id="RNDWELR"/>
<keyword evidence="1" id="KW-0472">Membrane</keyword>
<keyword evidence="1" id="KW-0812">Transmembrane</keyword>
<dbReference type="AlphaFoldDB" id="A0A0D3CC00"/>
<dbReference type="Proteomes" id="UP000032141">
    <property type="component" value="Chromosome C5"/>
</dbReference>
<dbReference type="SUPFAM" id="SSF50182">
    <property type="entry name" value="Sm-like ribonucleoproteins"/>
    <property type="match status" value="1"/>
</dbReference>
<reference evidence="2 3" key="1">
    <citation type="journal article" date="2014" name="Genome Biol.">
        <title>Transcriptome and methylome profiling reveals relics of genome dominance in the mesopolyploid Brassica oleracea.</title>
        <authorList>
            <person name="Parkin I.A."/>
            <person name="Koh C."/>
            <person name="Tang H."/>
            <person name="Robinson S.J."/>
            <person name="Kagale S."/>
            <person name="Clarke W.E."/>
            <person name="Town C.D."/>
            <person name="Nixon J."/>
            <person name="Krishnakumar V."/>
            <person name="Bidwell S.L."/>
            <person name="Denoeud F."/>
            <person name="Belcram H."/>
            <person name="Links M.G."/>
            <person name="Just J."/>
            <person name="Clarke C."/>
            <person name="Bender T."/>
            <person name="Huebert T."/>
            <person name="Mason A.S."/>
            <person name="Pires J.C."/>
            <person name="Barker G."/>
            <person name="Moore J."/>
            <person name="Walley P.G."/>
            <person name="Manoli S."/>
            <person name="Batley J."/>
            <person name="Edwards D."/>
            <person name="Nelson M.N."/>
            <person name="Wang X."/>
            <person name="Paterson A.H."/>
            <person name="King G."/>
            <person name="Bancroft I."/>
            <person name="Chalhoub B."/>
            <person name="Sharpe A.G."/>
        </authorList>
    </citation>
    <scope>NUCLEOTIDE SEQUENCE</scope>
    <source>
        <strain evidence="2 3">cv. TO1000</strain>
    </source>
</reference>
<protein>
    <recommendedName>
        <fullName evidence="4">LSM domain-containing protein</fullName>
    </recommendedName>
</protein>
<evidence type="ECO:0000313" key="2">
    <source>
        <dbReference type="EnsemblPlants" id="Bo5g033070.1"/>
    </source>
</evidence>
<dbReference type="InterPro" id="IPR010920">
    <property type="entry name" value="LSM_dom_sf"/>
</dbReference>
<evidence type="ECO:0000256" key="1">
    <source>
        <dbReference type="SAM" id="Phobius"/>
    </source>
</evidence>